<dbReference type="AlphaFoldDB" id="A0AA43QN61"/>
<reference evidence="1" key="1">
    <citation type="journal article" date="2023" name="Genome Biol. Evol.">
        <title>First Whole Genome Sequence and Flow Cytometry Genome Size Data for the Lichen-Forming Fungus Ramalina farinacea (Ascomycota).</title>
        <authorList>
            <person name="Llewellyn T."/>
            <person name="Mian S."/>
            <person name="Hill R."/>
            <person name="Leitch I.J."/>
            <person name="Gaya E."/>
        </authorList>
    </citation>
    <scope>NUCLEOTIDE SEQUENCE</scope>
    <source>
        <strain evidence="1">LIQ254RAFAR</strain>
    </source>
</reference>
<dbReference type="Proteomes" id="UP001161017">
    <property type="component" value="Unassembled WGS sequence"/>
</dbReference>
<dbReference type="InterPro" id="IPR029032">
    <property type="entry name" value="AhpD-like"/>
</dbReference>
<evidence type="ECO:0000313" key="2">
    <source>
        <dbReference type="Proteomes" id="UP001161017"/>
    </source>
</evidence>
<dbReference type="PANTHER" id="PTHR28180:SF2">
    <property type="entry name" value="PEROXISOMAL PROTEIN 2"/>
    <property type="match status" value="1"/>
</dbReference>
<proteinExistence type="predicted"/>
<dbReference type="InterPro" id="IPR052999">
    <property type="entry name" value="PTS1_Protein"/>
</dbReference>
<gene>
    <name evidence="1" type="ORF">OHK93_007709</name>
</gene>
<sequence length="208" mass="22914">MPPVPIITPKLLAAIRAHPFLPRNSWHFVSAAALNALNRPDEMANVFKYAIGKGPGDRSEHELDVPAQLVIIRQMREALVKSAAICGLPRSINSLLELRKVTPPEFLDEPLAYSPTGRSNELYNLSSSPVLARGKRFFDLVYGKISARVMGQMDSSGTEDLGLTARLMYSFLLSNERILDASQTSYVLLAGLIPQDVLLSSPRGRQRS</sequence>
<dbReference type="EMBL" id="JAPUFD010000007">
    <property type="protein sequence ID" value="MDI1488434.1"/>
    <property type="molecule type" value="Genomic_DNA"/>
</dbReference>
<accession>A0AA43QN61</accession>
<dbReference type="SUPFAM" id="SSF69118">
    <property type="entry name" value="AhpD-like"/>
    <property type="match status" value="1"/>
</dbReference>
<dbReference type="Gene3D" id="1.20.1290.10">
    <property type="entry name" value="AhpD-like"/>
    <property type="match status" value="1"/>
</dbReference>
<name>A0AA43QN61_9LECA</name>
<dbReference type="PANTHER" id="PTHR28180">
    <property type="entry name" value="CONSERVED MITOCHONDRIAL PROTEIN-RELATED"/>
    <property type="match status" value="1"/>
</dbReference>
<organism evidence="1 2">
    <name type="scientific">Ramalina farinacea</name>
    <dbReference type="NCBI Taxonomy" id="258253"/>
    <lineage>
        <taxon>Eukaryota</taxon>
        <taxon>Fungi</taxon>
        <taxon>Dikarya</taxon>
        <taxon>Ascomycota</taxon>
        <taxon>Pezizomycotina</taxon>
        <taxon>Lecanoromycetes</taxon>
        <taxon>OSLEUM clade</taxon>
        <taxon>Lecanoromycetidae</taxon>
        <taxon>Lecanorales</taxon>
        <taxon>Lecanorineae</taxon>
        <taxon>Ramalinaceae</taxon>
        <taxon>Ramalina</taxon>
    </lineage>
</organism>
<protein>
    <submittedName>
        <fullName evidence="1">Uncharacterized protein</fullName>
    </submittedName>
</protein>
<comment type="caution">
    <text evidence="1">The sequence shown here is derived from an EMBL/GenBank/DDBJ whole genome shotgun (WGS) entry which is preliminary data.</text>
</comment>
<keyword evidence="2" id="KW-1185">Reference proteome</keyword>
<evidence type="ECO:0000313" key="1">
    <source>
        <dbReference type="EMBL" id="MDI1488434.1"/>
    </source>
</evidence>